<evidence type="ECO:0000313" key="2">
    <source>
        <dbReference type="EMBL" id="KAK7325362.1"/>
    </source>
</evidence>
<dbReference type="AlphaFoldDB" id="A0AAN9KXC1"/>
<dbReference type="PANTHER" id="PTHR34567:SF9">
    <property type="entry name" value="CONTAINING PROTEIN, PUTATIVE-RELATED"/>
    <property type="match status" value="1"/>
</dbReference>
<organism evidence="2 3">
    <name type="scientific">Canavalia gladiata</name>
    <name type="common">Sword bean</name>
    <name type="synonym">Dolichos gladiatus</name>
    <dbReference type="NCBI Taxonomy" id="3824"/>
    <lineage>
        <taxon>Eukaryota</taxon>
        <taxon>Viridiplantae</taxon>
        <taxon>Streptophyta</taxon>
        <taxon>Embryophyta</taxon>
        <taxon>Tracheophyta</taxon>
        <taxon>Spermatophyta</taxon>
        <taxon>Magnoliopsida</taxon>
        <taxon>eudicotyledons</taxon>
        <taxon>Gunneridae</taxon>
        <taxon>Pentapetalae</taxon>
        <taxon>rosids</taxon>
        <taxon>fabids</taxon>
        <taxon>Fabales</taxon>
        <taxon>Fabaceae</taxon>
        <taxon>Papilionoideae</taxon>
        <taxon>50 kb inversion clade</taxon>
        <taxon>NPAAA clade</taxon>
        <taxon>indigoferoid/millettioid clade</taxon>
        <taxon>Phaseoleae</taxon>
        <taxon>Canavalia</taxon>
    </lineage>
</organism>
<gene>
    <name evidence="2" type="ORF">VNO77_29524</name>
</gene>
<evidence type="ECO:0000313" key="3">
    <source>
        <dbReference type="Proteomes" id="UP001367508"/>
    </source>
</evidence>
<keyword evidence="3" id="KW-1185">Reference proteome</keyword>
<proteinExistence type="predicted"/>
<evidence type="ECO:0000256" key="1">
    <source>
        <dbReference type="SAM" id="MobiDB-lite"/>
    </source>
</evidence>
<dbReference type="Proteomes" id="UP001367508">
    <property type="component" value="Unassembled WGS sequence"/>
</dbReference>
<sequence>MGKWDYRPSRRFFRHRRSPVPTPIFYDDNAPLPEFQQDGIPLWEKKYCTSVGLVPWQKIVDSKKFVYCHCNILDWNDSGAEEAFQSAKKYYWAKINCLPCDITMPDPDTYIDQIDWNPYIDPELVKELDSAFFTLPDEEQENGIKYKRAKTSVDDENPWECAGTPLSRALENNKVQGWNQRDYESVNDIGNPWECSLTHRNGGLTDSAWEGGPVNSWGWNTAKDHSNQCKDWNSGHSKKDKGWDKVRDSSWHQQQSNNLANICNSWQCKSSQQNITPINTGWRNNGANVSGWKQQENADVSNDLQLRRYYRGWTPWNQGYQQRQGFNRHTLGCNSSQFKRDDRQTGHYWGRGKSKKRDFVP</sequence>
<reference evidence="2 3" key="1">
    <citation type="submission" date="2024-01" db="EMBL/GenBank/DDBJ databases">
        <title>The genomes of 5 underutilized Papilionoideae crops provide insights into root nodulation and disease resistanc.</title>
        <authorList>
            <person name="Jiang F."/>
        </authorList>
    </citation>
    <scope>NUCLEOTIDE SEQUENCE [LARGE SCALE GENOMIC DNA]</scope>
    <source>
        <strain evidence="2">LVBAO_FW01</strain>
        <tissue evidence="2">Leaves</tissue>
    </source>
</reference>
<dbReference type="EMBL" id="JAYMYQ010000006">
    <property type="protein sequence ID" value="KAK7325362.1"/>
    <property type="molecule type" value="Genomic_DNA"/>
</dbReference>
<protein>
    <submittedName>
        <fullName evidence="2">Uncharacterized protein</fullName>
    </submittedName>
</protein>
<feature type="region of interest" description="Disordered" evidence="1">
    <location>
        <begin position="331"/>
        <end position="361"/>
    </location>
</feature>
<feature type="compositionally biased region" description="Basic residues" evidence="1">
    <location>
        <begin position="350"/>
        <end position="361"/>
    </location>
</feature>
<accession>A0AAN9KXC1</accession>
<dbReference type="PANTHER" id="PTHR34567">
    <property type="entry name" value="FK506-BINDING-LIKE PROTEIN"/>
    <property type="match status" value="1"/>
</dbReference>
<name>A0AAN9KXC1_CANGL</name>
<comment type="caution">
    <text evidence="2">The sequence shown here is derived from an EMBL/GenBank/DDBJ whole genome shotgun (WGS) entry which is preliminary data.</text>
</comment>